<gene>
    <name evidence="1" type="ORF">SPHA_52369</name>
</gene>
<dbReference type="Proteomes" id="UP000597762">
    <property type="component" value="Unassembled WGS sequence"/>
</dbReference>
<accession>A0A812DET2</accession>
<keyword evidence="2" id="KW-1185">Reference proteome</keyword>
<sequence length="187" mass="21420">MFSSQEYLDKKTGPYGIGRLSYLQSLVTEYEETSSDDAKRQILANLANFGYDPLNYDYFRQLNVLDMFLDALEEEDEKLVEFGMGGLCNVCLDKQNKEYIVKNDGIDLVQKCLSRSNVETKVSALTTLMFLICPESKKDILTSDFAKEMLELAESSNLRLSNLANIFLKDYFDENHVEEARKSLQTL</sequence>
<dbReference type="Gene3D" id="1.25.10.10">
    <property type="entry name" value="Leucine-rich Repeat Variant"/>
    <property type="match status" value="1"/>
</dbReference>
<dbReference type="SUPFAM" id="SSF48371">
    <property type="entry name" value="ARM repeat"/>
    <property type="match status" value="1"/>
</dbReference>
<dbReference type="InterPro" id="IPR042462">
    <property type="entry name" value="ARMC7"/>
</dbReference>
<dbReference type="InterPro" id="IPR011989">
    <property type="entry name" value="ARM-like"/>
</dbReference>
<comment type="caution">
    <text evidence="1">The sequence shown here is derived from an EMBL/GenBank/DDBJ whole genome shotgun (WGS) entry which is preliminary data.</text>
</comment>
<name>A0A812DET2_ACAPH</name>
<organism evidence="1 2">
    <name type="scientific">Acanthosepion pharaonis</name>
    <name type="common">Pharaoh cuttlefish</name>
    <name type="synonym">Sepia pharaonis</name>
    <dbReference type="NCBI Taxonomy" id="158019"/>
    <lineage>
        <taxon>Eukaryota</taxon>
        <taxon>Metazoa</taxon>
        <taxon>Spiralia</taxon>
        <taxon>Lophotrochozoa</taxon>
        <taxon>Mollusca</taxon>
        <taxon>Cephalopoda</taxon>
        <taxon>Coleoidea</taxon>
        <taxon>Decapodiformes</taxon>
        <taxon>Sepiida</taxon>
        <taxon>Sepiina</taxon>
        <taxon>Sepiidae</taxon>
        <taxon>Acanthosepion</taxon>
    </lineage>
</organism>
<dbReference type="PANTHER" id="PTHR46263">
    <property type="entry name" value="ARMADILLO REPEAT-CONTAINING PROTEIN 7"/>
    <property type="match status" value="1"/>
</dbReference>
<evidence type="ECO:0000313" key="2">
    <source>
        <dbReference type="Proteomes" id="UP000597762"/>
    </source>
</evidence>
<proteinExistence type="predicted"/>
<dbReference type="EMBL" id="CAHIKZ030003250">
    <property type="protein sequence ID" value="CAE1298032.1"/>
    <property type="molecule type" value="Genomic_DNA"/>
</dbReference>
<evidence type="ECO:0000313" key="1">
    <source>
        <dbReference type="EMBL" id="CAE1298032.1"/>
    </source>
</evidence>
<protein>
    <submittedName>
        <fullName evidence="1">Armadillo repeat-containing protein 7</fullName>
    </submittedName>
</protein>
<dbReference type="InterPro" id="IPR016024">
    <property type="entry name" value="ARM-type_fold"/>
</dbReference>
<dbReference type="PANTHER" id="PTHR46263:SF1">
    <property type="entry name" value="ARMADILLO REPEAT-CONTAINING PROTEIN 7"/>
    <property type="match status" value="1"/>
</dbReference>
<dbReference type="AlphaFoldDB" id="A0A812DET2"/>
<reference evidence="1" key="1">
    <citation type="submission" date="2021-01" db="EMBL/GenBank/DDBJ databases">
        <authorList>
            <person name="Li R."/>
            <person name="Bekaert M."/>
        </authorList>
    </citation>
    <scope>NUCLEOTIDE SEQUENCE</scope>
    <source>
        <strain evidence="1">Farmed</strain>
    </source>
</reference>
<dbReference type="OrthoDB" id="201709at2759"/>